<sequence>MAFTPVSFEDFDPAHLYCMPLGGQNELGLVSWAFVHQSKILLVDAGAAYPAFDLPGVDLLLPNTAFLEANQDKIVGLALTNGHEEHLGAFAYFMKHLSIPRIMGPRFVGHLIRQEIFDLYGQGHLDQSQLSFEEVNGQTLKVGPFLLEWIAGNNSIYDAYCLKISTQAGTVLYTSGFKLEQTPLDGVMLDIGRLAACGDEGVMLLISSSVNVEEGGYSASEKTVLRSIEKISQSAEGRLIVVMPATNTHRLKVLFEVARRTGRKVFLQSPTLHKVAVSAAISGYLTYDRNIEGEADKLDTTEDRQVLILESSKEADPIDVLQAISRFEHPTTRLKVGDTIVFSSDVVPGQVRRMAHILDELLALSVPCYYGNRQGVNVSRYGAREELKLMLSITKPRYFAPAMGESRHIVQHGNLGEFFNLGADEIFNLQNGDVLEMKNGYVRPFGRIEAEPILFNCDQGERVTTASIKERQALSVEGFMTLGLTLGLDGKLLSGPNLSCGASGFLLSDEWPDVRQEIEIAARAAVTKVVQERINDERDSGPYMRSAVREAVVKVLRNRMGAKTTVQVQIHQVGN</sequence>
<dbReference type="SUPFAM" id="SSF56281">
    <property type="entry name" value="Metallo-hydrolase/oxidoreductase"/>
    <property type="match status" value="1"/>
</dbReference>
<feature type="domain" description="Ribonuclease J beta-CASP" evidence="1">
    <location>
        <begin position="236"/>
        <end position="361"/>
    </location>
</feature>
<dbReference type="Gene3D" id="3.40.50.10710">
    <property type="entry name" value="Metallo-hydrolase/oxidoreductase"/>
    <property type="match status" value="1"/>
</dbReference>
<evidence type="ECO:0000313" key="2">
    <source>
        <dbReference type="EMBL" id="MBN8660972.1"/>
    </source>
</evidence>
<evidence type="ECO:0000259" key="1">
    <source>
        <dbReference type="Pfam" id="PF22505"/>
    </source>
</evidence>
<dbReference type="Pfam" id="PF22505">
    <property type="entry name" value="RNase_J_b_CASP"/>
    <property type="match status" value="1"/>
</dbReference>
<comment type="caution">
    <text evidence="2">The sequence shown here is derived from an EMBL/GenBank/DDBJ whole genome shotgun (WGS) entry which is preliminary data.</text>
</comment>
<dbReference type="InterPro" id="IPR055132">
    <property type="entry name" value="RNase_J_b_CASP"/>
</dbReference>
<dbReference type="EMBL" id="JAFLCK010000015">
    <property type="protein sequence ID" value="MBN8660972.1"/>
    <property type="molecule type" value="Genomic_DNA"/>
</dbReference>
<dbReference type="PANTHER" id="PTHR43694">
    <property type="entry name" value="RIBONUCLEASE J"/>
    <property type="match status" value="1"/>
</dbReference>
<dbReference type="Proteomes" id="UP000664277">
    <property type="component" value="Unassembled WGS sequence"/>
</dbReference>
<dbReference type="InterPro" id="IPR036866">
    <property type="entry name" value="RibonucZ/Hydroxyglut_hydro"/>
</dbReference>
<dbReference type="Gene3D" id="3.10.20.580">
    <property type="match status" value="1"/>
</dbReference>
<dbReference type="AlphaFoldDB" id="A0A8J7PGK0"/>
<dbReference type="InterPro" id="IPR042173">
    <property type="entry name" value="RNase_J_2"/>
</dbReference>
<dbReference type="PANTHER" id="PTHR43694:SF1">
    <property type="entry name" value="RIBONUCLEASE J"/>
    <property type="match status" value="1"/>
</dbReference>
<reference evidence="2" key="1">
    <citation type="submission" date="2021-02" db="EMBL/GenBank/DDBJ databases">
        <title>Genome-Resolved Metagenomics of a Microbial Community Performing Photosynthetic Biological Nutrient Removal.</title>
        <authorList>
            <person name="Mcdaniel E.A."/>
        </authorList>
    </citation>
    <scope>NUCLEOTIDE SEQUENCE</scope>
    <source>
        <strain evidence="2">UWPOB_OBS1</strain>
    </source>
</reference>
<accession>A0A8J7PGK0</accession>
<name>A0A8J7PGK0_9BACT</name>
<gene>
    <name evidence="2" type="ORF">J0M35_11440</name>
</gene>
<dbReference type="Gene3D" id="3.60.15.10">
    <property type="entry name" value="Ribonuclease Z/Hydroxyacylglutathione hydrolase-like"/>
    <property type="match status" value="1"/>
</dbReference>
<proteinExistence type="predicted"/>
<protein>
    <submittedName>
        <fullName evidence="2">Ribonuclease J</fullName>
    </submittedName>
</protein>
<evidence type="ECO:0000313" key="3">
    <source>
        <dbReference type="Proteomes" id="UP000664277"/>
    </source>
</evidence>
<organism evidence="2 3">
    <name type="scientific">Candidatus Obscuribacter phosphatis</name>
    <dbReference type="NCBI Taxonomy" id="1906157"/>
    <lineage>
        <taxon>Bacteria</taxon>
        <taxon>Bacillati</taxon>
        <taxon>Candidatus Melainabacteria</taxon>
        <taxon>Candidatus Obscuribacterales</taxon>
        <taxon>Candidatus Obscuribacteraceae</taxon>
        <taxon>Candidatus Obscuribacter</taxon>
    </lineage>
</organism>